<reference evidence="2 3" key="1">
    <citation type="journal article" date="2012" name="BMC Genomics">
        <title>Tools to kill: Genome of one of the most destructive plant pathogenic fungi Macrophomina phaseolina.</title>
        <authorList>
            <person name="Islam M.S."/>
            <person name="Haque M.S."/>
            <person name="Islam M.M."/>
            <person name="Emdad E.M."/>
            <person name="Halim A."/>
            <person name="Hossen Q.M.M."/>
            <person name="Hossain M.Z."/>
            <person name="Ahmed B."/>
            <person name="Rahim S."/>
            <person name="Rahman M.S."/>
            <person name="Alam M.M."/>
            <person name="Hou S."/>
            <person name="Wan X."/>
            <person name="Saito J.A."/>
            <person name="Alam M."/>
        </authorList>
    </citation>
    <scope>NUCLEOTIDE SEQUENCE [LARGE SCALE GENOMIC DNA]</scope>
    <source>
        <strain evidence="2 3">MS6</strain>
    </source>
</reference>
<comment type="caution">
    <text evidence="2">The sequence shown here is derived from an EMBL/GenBank/DDBJ whole genome shotgun (WGS) entry which is preliminary data.</text>
</comment>
<name>K2RHS8_MACPH</name>
<dbReference type="EMBL" id="AHHD01000030">
    <property type="protein sequence ID" value="EKG22126.1"/>
    <property type="molecule type" value="Genomic_DNA"/>
</dbReference>
<dbReference type="AlphaFoldDB" id="K2RHS8"/>
<accession>K2RHS8</accession>
<evidence type="ECO:0000313" key="2">
    <source>
        <dbReference type="EMBL" id="EKG22126.1"/>
    </source>
</evidence>
<dbReference type="HOGENOM" id="CLU_1763187_0_0_1"/>
<evidence type="ECO:0000313" key="3">
    <source>
        <dbReference type="Proteomes" id="UP000007129"/>
    </source>
</evidence>
<organism evidence="2 3">
    <name type="scientific">Macrophomina phaseolina (strain MS6)</name>
    <name type="common">Charcoal rot fungus</name>
    <dbReference type="NCBI Taxonomy" id="1126212"/>
    <lineage>
        <taxon>Eukaryota</taxon>
        <taxon>Fungi</taxon>
        <taxon>Dikarya</taxon>
        <taxon>Ascomycota</taxon>
        <taxon>Pezizomycotina</taxon>
        <taxon>Dothideomycetes</taxon>
        <taxon>Dothideomycetes incertae sedis</taxon>
        <taxon>Botryosphaeriales</taxon>
        <taxon>Botryosphaeriaceae</taxon>
        <taxon>Macrophomina</taxon>
    </lineage>
</organism>
<keyword evidence="1" id="KW-0732">Signal</keyword>
<protein>
    <submittedName>
        <fullName evidence="2">Uncharacterized protein</fullName>
    </submittedName>
</protein>
<dbReference type="Proteomes" id="UP000007129">
    <property type="component" value="Unassembled WGS sequence"/>
</dbReference>
<dbReference type="InParanoid" id="K2RHS8"/>
<evidence type="ECO:0000256" key="1">
    <source>
        <dbReference type="SAM" id="SignalP"/>
    </source>
</evidence>
<feature type="chain" id="PRO_5003864208" evidence="1">
    <location>
        <begin position="27"/>
        <end position="148"/>
    </location>
</feature>
<sequence>CIAWFGHPDLLWSLLTLALCERPTRSQVPSSWLSMNHQPVALHFYFKHSAASDSRPCLLRKSIENDQGPFRLPTSFQVFQSAQLSPALSLYQLDTIRESALACCKPEWTCSLPASHAEVKRDNRLQETIRHYYSRTLHIYIDPKERLS</sequence>
<proteinExistence type="predicted"/>
<feature type="signal peptide" evidence="1">
    <location>
        <begin position="1"/>
        <end position="26"/>
    </location>
</feature>
<feature type="non-terminal residue" evidence="2">
    <location>
        <position position="1"/>
    </location>
</feature>
<dbReference type="VEuPathDB" id="FungiDB:MPH_00581"/>
<gene>
    <name evidence="2" type="ORF">MPH_00581</name>
</gene>